<feature type="compositionally biased region" description="Low complexity" evidence="1">
    <location>
        <begin position="392"/>
        <end position="404"/>
    </location>
</feature>
<gene>
    <name evidence="3" type="ORF">BQ4739_LOCUS16200</name>
</gene>
<dbReference type="Pfam" id="PF05684">
    <property type="entry name" value="DUF819"/>
    <property type="match status" value="2"/>
</dbReference>
<feature type="transmembrane region" description="Helical" evidence="2">
    <location>
        <begin position="232"/>
        <end position="254"/>
    </location>
</feature>
<feature type="compositionally biased region" description="Low complexity" evidence="1">
    <location>
        <begin position="279"/>
        <end position="302"/>
    </location>
</feature>
<feature type="transmembrane region" description="Helical" evidence="2">
    <location>
        <begin position="754"/>
        <end position="774"/>
    </location>
</feature>
<keyword evidence="2" id="KW-0812">Transmembrane</keyword>
<feature type="region of interest" description="Disordered" evidence="1">
    <location>
        <begin position="272"/>
        <end position="315"/>
    </location>
</feature>
<dbReference type="PANTHER" id="PTHR34289">
    <property type="entry name" value="PROTEIN, PUTATIVE (DUF819)-RELATED"/>
    <property type="match status" value="1"/>
</dbReference>
<protein>
    <recommendedName>
        <fullName evidence="5">DUF819 domain-containing protein</fullName>
    </recommendedName>
</protein>
<keyword evidence="4" id="KW-1185">Reference proteome</keyword>
<feature type="compositionally biased region" description="Low complexity" evidence="1">
    <location>
        <begin position="476"/>
        <end position="495"/>
    </location>
</feature>
<evidence type="ECO:0008006" key="5">
    <source>
        <dbReference type="Google" id="ProtNLM"/>
    </source>
</evidence>
<feature type="transmembrane region" description="Helical" evidence="2">
    <location>
        <begin position="171"/>
        <end position="190"/>
    </location>
</feature>
<feature type="compositionally biased region" description="Low complexity" evidence="1">
    <location>
        <begin position="339"/>
        <end position="358"/>
    </location>
</feature>
<feature type="transmembrane region" description="Helical" evidence="2">
    <location>
        <begin position="780"/>
        <end position="803"/>
    </location>
</feature>
<feature type="transmembrane region" description="Helical" evidence="2">
    <location>
        <begin position="142"/>
        <end position="159"/>
    </location>
</feature>
<organism evidence="3 4">
    <name type="scientific">Tetradesmus obliquus</name>
    <name type="common">Green alga</name>
    <name type="synonym">Acutodesmus obliquus</name>
    <dbReference type="NCBI Taxonomy" id="3088"/>
    <lineage>
        <taxon>Eukaryota</taxon>
        <taxon>Viridiplantae</taxon>
        <taxon>Chlorophyta</taxon>
        <taxon>core chlorophytes</taxon>
        <taxon>Chlorophyceae</taxon>
        <taxon>CS clade</taxon>
        <taxon>Sphaeropleales</taxon>
        <taxon>Scenedesmaceae</taxon>
        <taxon>Tetradesmus</taxon>
    </lineage>
</organism>
<name>A0A383WGK3_TETOB</name>
<dbReference type="PANTHER" id="PTHR34289:SF8">
    <property type="entry name" value="DUF819 DOMAIN-CONTAINING PROTEIN"/>
    <property type="match status" value="1"/>
</dbReference>
<dbReference type="InterPro" id="IPR008537">
    <property type="entry name" value="DUF819"/>
</dbReference>
<evidence type="ECO:0000256" key="1">
    <source>
        <dbReference type="SAM" id="MobiDB-lite"/>
    </source>
</evidence>
<dbReference type="EMBL" id="FNXT01001243">
    <property type="protein sequence ID" value="SZX75856.1"/>
    <property type="molecule type" value="Genomic_DNA"/>
</dbReference>
<proteinExistence type="predicted"/>
<feature type="transmembrane region" description="Helical" evidence="2">
    <location>
        <begin position="815"/>
        <end position="836"/>
    </location>
</feature>
<feature type="transmembrane region" description="Helical" evidence="2">
    <location>
        <begin position="202"/>
        <end position="225"/>
    </location>
</feature>
<evidence type="ECO:0000313" key="3">
    <source>
        <dbReference type="EMBL" id="SZX75856.1"/>
    </source>
</evidence>
<feature type="region of interest" description="Disordered" evidence="1">
    <location>
        <begin position="330"/>
        <end position="404"/>
    </location>
</feature>
<dbReference type="Proteomes" id="UP000256970">
    <property type="component" value="Unassembled WGS sequence"/>
</dbReference>
<evidence type="ECO:0000313" key="4">
    <source>
        <dbReference type="Proteomes" id="UP000256970"/>
    </source>
</evidence>
<sequence>MRWGPVPSSSRATHPVLCKPAAAARLAGPRCTISCRSLASARQHQQHGCLQRGLGAVPAPASSRRRTASQASAASVMALPAAAAPDPWSTLAVLATCAAVSQLLESSTRWGALLSAPLLALMAALAAASLGLLPPASPVYDAVWRFLMPLAVALYLLENDIASLATSGRQMLAAFLLGAGTMLAGAWVSWQLLGPALGPAGPQLASCLLASYIGGSVNFAAVAAATQLPAALIAPAMAADNLAMLALLAAMMAAPLRRITAFLRPELAAAGVSRPPPRAAAKAPPGARSPGAGRPAAAAASGNKGLDGHPLETQPPSAEAVTACMLDSARGRATPQGRSSSSSSSSDSSSGSSSSSSGVRKMAGGPKQHARSRGFGQLSLDGTPLLTPDPTASVPSNGNSNGNGTAAAAAAAAAMDSSSSSSNGRACGGCRASGVTALDDNPLLTQAPAMGEAISSISAAREGKQKLNLPQHMPDSPGSKSSSSSGSSTPQASASNGRSTGYISSRADVVGCGGCGEALDKMAAASSSRAASTITSAAAAAAAAAAADPRPSGALALDGGALFTEEPPSDRLAAAVAAAKQGSRSGSVSVSSSALSSLASVDSSDELELLVKFNKTQLTNSLQQQLEQYQDQQRQQQQQVSISSGRVRVTAPSRFASAGSSSSGMYAASSGVLTSGSAAASLAAAAVACAASQQLAAALSMPALQLLLLSGCALGISVAGTAAHKLLRKDTPAAAAAAAIPSGPFAGASQLGQLLMGLFFAMLGASCCCSWASLGAAAPLMGFVGLMVAVHWALLAVLGSGRLPGLKWMRLPAEVLMAGSAANIGGPATAAGLAASRGWGRLVQPSLLCGSLGYALGTAGGLLLARGLGAV</sequence>
<keyword evidence="2" id="KW-0472">Membrane</keyword>
<dbReference type="STRING" id="3088.A0A383WGK3"/>
<dbReference type="AlphaFoldDB" id="A0A383WGK3"/>
<feature type="transmembrane region" description="Helical" evidence="2">
    <location>
        <begin position="842"/>
        <end position="865"/>
    </location>
</feature>
<feature type="transmembrane region" description="Helical" evidence="2">
    <location>
        <begin position="110"/>
        <end position="130"/>
    </location>
</feature>
<accession>A0A383WGK3</accession>
<reference evidence="3 4" key="1">
    <citation type="submission" date="2016-10" db="EMBL/GenBank/DDBJ databases">
        <authorList>
            <person name="Cai Z."/>
        </authorList>
    </citation>
    <scope>NUCLEOTIDE SEQUENCE [LARGE SCALE GENOMIC DNA]</scope>
</reference>
<keyword evidence="2" id="KW-1133">Transmembrane helix</keyword>
<feature type="region of interest" description="Disordered" evidence="1">
    <location>
        <begin position="468"/>
        <end position="500"/>
    </location>
</feature>
<evidence type="ECO:0000256" key="2">
    <source>
        <dbReference type="SAM" id="Phobius"/>
    </source>
</evidence>